<accession>A0A3M2KWJ8</accession>
<comment type="caution">
    <text evidence="5">The sequence shown here is derived from an EMBL/GenBank/DDBJ whole genome shotgun (WGS) entry which is preliminary data.</text>
</comment>
<reference evidence="5 6" key="1">
    <citation type="submission" date="2018-10" db="EMBL/GenBank/DDBJ databases">
        <title>Isolation from cow dung.</title>
        <authorList>
            <person name="Ling L."/>
        </authorList>
    </citation>
    <scope>NUCLEOTIDE SEQUENCE [LARGE SCALE GENOMIC DNA]</scope>
    <source>
        <strain evidence="5 6">NEAU-LL90</strain>
    </source>
</reference>
<dbReference type="InterPro" id="IPR013830">
    <property type="entry name" value="SGNH_hydro"/>
</dbReference>
<dbReference type="GO" id="GO:0004806">
    <property type="term" value="F:triacylglycerol lipase activity"/>
    <property type="evidence" value="ECO:0007669"/>
    <property type="project" value="TreeGrafter"/>
</dbReference>
<feature type="active site" description="Nucleophile" evidence="1">
    <location>
        <position position="40"/>
    </location>
</feature>
<dbReference type="PANTHER" id="PTHR37981:SF1">
    <property type="entry name" value="SGNH HYDROLASE-TYPE ESTERASE DOMAIN-CONTAINING PROTEIN"/>
    <property type="match status" value="1"/>
</dbReference>
<organism evidence="5 6">
    <name type="scientific">Nocardia stercoris</name>
    <dbReference type="NCBI Taxonomy" id="2483361"/>
    <lineage>
        <taxon>Bacteria</taxon>
        <taxon>Bacillati</taxon>
        <taxon>Actinomycetota</taxon>
        <taxon>Actinomycetes</taxon>
        <taxon>Mycobacteriales</taxon>
        <taxon>Nocardiaceae</taxon>
        <taxon>Nocardia</taxon>
    </lineage>
</organism>
<protein>
    <submittedName>
        <fullName evidence="5">SGNH/GDSL hydrolase family protein</fullName>
    </submittedName>
</protein>
<dbReference type="RefSeq" id="WP_122190469.1">
    <property type="nucleotide sequence ID" value="NZ_RFFH01000012.1"/>
</dbReference>
<feature type="chain" id="PRO_5018306457" evidence="3">
    <location>
        <begin position="28"/>
        <end position="265"/>
    </location>
</feature>
<name>A0A3M2KWJ8_9NOCA</name>
<dbReference type="EMBL" id="RFFH01000012">
    <property type="protein sequence ID" value="RMI29957.1"/>
    <property type="molecule type" value="Genomic_DNA"/>
</dbReference>
<sequence>MRFPRSAALAGALPIAAGILLTGAATAAPASVNYAALGDSYSAGVGGGDYLMASGDCQRSPNSYAQLWADSHHPASFDFEACSGATTADVIANQLGGLNANTSLVTITIGGNDVGFADVIETCSIWSQATCLDAIAQADAQVSTTLAGKLDKAYAAIKAHAPNARLVVLGYPHVETSDAEAYCWIYADSRAALNAAADHIDAVIQARATAAGATYVDTRPYFAGHEVCTDVPWIHTVDAATSDSYHPTADGYAYADYPALVSVTG</sequence>
<evidence type="ECO:0000256" key="2">
    <source>
        <dbReference type="PIRSR" id="PIRSR637460-2"/>
    </source>
</evidence>
<evidence type="ECO:0000256" key="3">
    <source>
        <dbReference type="SAM" id="SignalP"/>
    </source>
</evidence>
<evidence type="ECO:0000256" key="1">
    <source>
        <dbReference type="PIRSR" id="PIRSR637460-1"/>
    </source>
</evidence>
<feature type="disulfide bond" evidence="2">
    <location>
        <begin position="123"/>
        <end position="131"/>
    </location>
</feature>
<keyword evidence="3" id="KW-0732">Signal</keyword>
<feature type="disulfide bond" evidence="2">
    <location>
        <begin position="57"/>
        <end position="82"/>
    </location>
</feature>
<dbReference type="CDD" id="cd01823">
    <property type="entry name" value="SEST_like"/>
    <property type="match status" value="1"/>
</dbReference>
<proteinExistence type="predicted"/>
<keyword evidence="2" id="KW-1015">Disulfide bond</keyword>
<dbReference type="AlphaFoldDB" id="A0A3M2KWJ8"/>
<dbReference type="InterPro" id="IPR036514">
    <property type="entry name" value="SGNH_hydro_sf"/>
</dbReference>
<dbReference type="OrthoDB" id="4529562at2"/>
<dbReference type="Proteomes" id="UP000279275">
    <property type="component" value="Unassembled WGS sequence"/>
</dbReference>
<dbReference type="Pfam" id="PF13472">
    <property type="entry name" value="Lipase_GDSL_2"/>
    <property type="match status" value="1"/>
</dbReference>
<evidence type="ECO:0000313" key="5">
    <source>
        <dbReference type="EMBL" id="RMI29957.1"/>
    </source>
</evidence>
<dbReference type="PANTHER" id="PTHR37981">
    <property type="entry name" value="LIPASE 2"/>
    <property type="match status" value="1"/>
</dbReference>
<gene>
    <name evidence="5" type="ORF">EBN03_24545</name>
</gene>
<feature type="domain" description="SGNH hydrolase-type esterase" evidence="4">
    <location>
        <begin position="36"/>
        <end position="253"/>
    </location>
</feature>
<keyword evidence="6" id="KW-1185">Reference proteome</keyword>
<evidence type="ECO:0000313" key="6">
    <source>
        <dbReference type="Proteomes" id="UP000279275"/>
    </source>
</evidence>
<feature type="active site" evidence="1">
    <location>
        <position position="246"/>
    </location>
</feature>
<dbReference type="SUPFAM" id="SSF52266">
    <property type="entry name" value="SGNH hydrolase"/>
    <property type="match status" value="1"/>
</dbReference>
<keyword evidence="5" id="KW-0378">Hydrolase</keyword>
<dbReference type="InterPro" id="IPR037460">
    <property type="entry name" value="SEST-like"/>
</dbReference>
<evidence type="ECO:0000259" key="4">
    <source>
        <dbReference type="Pfam" id="PF13472"/>
    </source>
</evidence>
<dbReference type="GO" id="GO:0019433">
    <property type="term" value="P:triglyceride catabolic process"/>
    <property type="evidence" value="ECO:0007669"/>
    <property type="project" value="TreeGrafter"/>
</dbReference>
<dbReference type="Gene3D" id="3.40.50.1110">
    <property type="entry name" value="SGNH hydrolase"/>
    <property type="match status" value="1"/>
</dbReference>
<feature type="signal peptide" evidence="3">
    <location>
        <begin position="1"/>
        <end position="27"/>
    </location>
</feature>